<dbReference type="InterPro" id="IPR001944">
    <property type="entry name" value="Glycoside_Hdrlase_35"/>
</dbReference>
<dbReference type="AlphaFoldDB" id="A0AAD9K9T6"/>
<evidence type="ECO:0000256" key="2">
    <source>
        <dbReference type="ARBA" id="ARBA00022729"/>
    </source>
</evidence>
<evidence type="ECO:0000313" key="13">
    <source>
        <dbReference type="Proteomes" id="UP001209878"/>
    </source>
</evidence>
<dbReference type="SUPFAM" id="SSF49785">
    <property type="entry name" value="Galactose-binding domain-like"/>
    <property type="match status" value="1"/>
</dbReference>
<dbReference type="EC" id="3.2.1.23" evidence="7"/>
<evidence type="ECO:0000256" key="5">
    <source>
        <dbReference type="ARBA" id="ARBA00023295"/>
    </source>
</evidence>
<dbReference type="Proteomes" id="UP001209878">
    <property type="component" value="Unassembled WGS sequence"/>
</dbReference>
<keyword evidence="3 7" id="KW-0378">Hydrolase</keyword>
<evidence type="ECO:0000256" key="4">
    <source>
        <dbReference type="ARBA" id="ARBA00023180"/>
    </source>
</evidence>
<accession>A0AAD9K9T6</accession>
<dbReference type="InterPro" id="IPR048913">
    <property type="entry name" value="BetaGal_gal-bd"/>
</dbReference>
<keyword evidence="4" id="KW-0325">Glycoprotein</keyword>
<evidence type="ECO:0000259" key="9">
    <source>
        <dbReference type="Pfam" id="PF01301"/>
    </source>
</evidence>
<dbReference type="PROSITE" id="PS01182">
    <property type="entry name" value="GLYCOSYL_HYDROL_F35"/>
    <property type="match status" value="1"/>
</dbReference>
<keyword evidence="2" id="KW-0732">Signal</keyword>
<dbReference type="Pfam" id="PF01301">
    <property type="entry name" value="Glyco_hydro_35"/>
    <property type="match status" value="1"/>
</dbReference>
<protein>
    <recommendedName>
        <fullName evidence="7">Beta-galactosidase</fullName>
        <ecNumber evidence="7">3.2.1.23</ecNumber>
    </recommendedName>
</protein>
<evidence type="ECO:0000256" key="6">
    <source>
        <dbReference type="PIRSR" id="PIRSR006336-1"/>
    </source>
</evidence>
<comment type="catalytic activity">
    <reaction evidence="7">
        <text>Hydrolysis of terminal non-reducing beta-D-galactose residues in beta-D-galactosides.</text>
        <dbReference type="EC" id="3.2.1.23"/>
    </reaction>
</comment>
<feature type="domain" description="Beta-galactosidase 1-like first all-beta" evidence="10">
    <location>
        <begin position="367"/>
        <end position="477"/>
    </location>
</feature>
<reference evidence="12" key="1">
    <citation type="journal article" date="2023" name="Mol. Biol. Evol.">
        <title>Third-Generation Sequencing Reveals the Adaptive Role of the Epigenome in Three Deep-Sea Polychaetes.</title>
        <authorList>
            <person name="Perez M."/>
            <person name="Aroh O."/>
            <person name="Sun Y."/>
            <person name="Lan Y."/>
            <person name="Juniper S.K."/>
            <person name="Young C.R."/>
            <person name="Angers B."/>
            <person name="Qian P.Y."/>
        </authorList>
    </citation>
    <scope>NUCLEOTIDE SEQUENCE</scope>
    <source>
        <strain evidence="12">R07B-5</strain>
    </source>
</reference>
<evidence type="ECO:0000256" key="3">
    <source>
        <dbReference type="ARBA" id="ARBA00022801"/>
    </source>
</evidence>
<feature type="active site" description="Nucleophile" evidence="6">
    <location>
        <position position="232"/>
    </location>
</feature>
<keyword evidence="13" id="KW-1185">Reference proteome</keyword>
<evidence type="ECO:0000259" key="11">
    <source>
        <dbReference type="Pfam" id="PF21467"/>
    </source>
</evidence>
<keyword evidence="5 7" id="KW-0326">Glycosidase</keyword>
<dbReference type="Pfam" id="PF21317">
    <property type="entry name" value="BetaGal_ABD_1"/>
    <property type="match status" value="1"/>
</dbReference>
<evidence type="ECO:0000313" key="12">
    <source>
        <dbReference type="EMBL" id="KAK2167748.1"/>
    </source>
</evidence>
<dbReference type="Gene3D" id="2.60.120.260">
    <property type="entry name" value="Galactose-binding domain-like"/>
    <property type="match status" value="2"/>
</dbReference>
<dbReference type="PIRSF" id="PIRSF006336">
    <property type="entry name" value="B-gal"/>
    <property type="match status" value="1"/>
</dbReference>
<comment type="caution">
    <text evidence="12">The sequence shown here is derived from an EMBL/GenBank/DDBJ whole genome shotgun (WGS) entry which is preliminary data.</text>
</comment>
<feature type="domain" description="Glycoside hydrolase 35 catalytic" evidence="9">
    <location>
        <begin position="4"/>
        <end position="320"/>
    </location>
</feature>
<dbReference type="InterPro" id="IPR031330">
    <property type="entry name" value="Gly_Hdrlase_35_cat"/>
</dbReference>
<comment type="similarity">
    <text evidence="1 8">Belongs to the glycosyl hydrolase 35 family.</text>
</comment>
<dbReference type="Pfam" id="PF21467">
    <property type="entry name" value="BetaGal_gal-bd"/>
    <property type="match status" value="1"/>
</dbReference>
<dbReference type="PRINTS" id="PR00742">
    <property type="entry name" value="GLHYDRLASE35"/>
</dbReference>
<evidence type="ECO:0000256" key="1">
    <source>
        <dbReference type="ARBA" id="ARBA00009809"/>
    </source>
</evidence>
<organism evidence="12 13">
    <name type="scientific">Ridgeia piscesae</name>
    <name type="common">Tubeworm</name>
    <dbReference type="NCBI Taxonomy" id="27915"/>
    <lineage>
        <taxon>Eukaryota</taxon>
        <taxon>Metazoa</taxon>
        <taxon>Spiralia</taxon>
        <taxon>Lophotrochozoa</taxon>
        <taxon>Annelida</taxon>
        <taxon>Polychaeta</taxon>
        <taxon>Sedentaria</taxon>
        <taxon>Canalipalpata</taxon>
        <taxon>Sabellida</taxon>
        <taxon>Siboglinidae</taxon>
        <taxon>Ridgeia</taxon>
    </lineage>
</organism>
<dbReference type="SUPFAM" id="SSF51445">
    <property type="entry name" value="(Trans)glycosidases"/>
    <property type="match status" value="1"/>
</dbReference>
<dbReference type="InterPro" id="IPR008979">
    <property type="entry name" value="Galactose-bd-like_sf"/>
</dbReference>
<evidence type="ECO:0000256" key="8">
    <source>
        <dbReference type="RuleBase" id="RU003679"/>
    </source>
</evidence>
<dbReference type="PANTHER" id="PTHR23421">
    <property type="entry name" value="BETA-GALACTOSIDASE RELATED"/>
    <property type="match status" value="1"/>
</dbReference>
<proteinExistence type="inferred from homology"/>
<sequence length="633" mass="71055">MNNTFVKDGKPFRYISGSIHYSRVPYEYWEDRLAKMYAAGLDAIQVYVTWNTHEPSPGVYDFSHQQDVVGFLRLAQKLGLLVILRPGPYICAEWEYGGFPAWLLREDGDVKVRTMDPRYISAMDRWLNVFLPKMAPLLYVNGGPIIMVQVENEYGSYYANDRLYTRHLRNEFTRYLGEDVLLFTTDGDSIGYLNSGTIDGVYPTVDFGPGNASAAFESMKTWNIQGPLVNSEFYAGWLDLWGKAHSRTSTKSIVDTLRQILDMGASVNFYMFEGGTNFGYMNGAEAGGGLCITSYDYDAPLSEAGDITPKYLAIRDTISKYKKLPPVKIPPSTLKYAYGTVKMAYVKGVLDALPVIGPPQPITSQYPLSMEQVGQNYGFILYRHLLKTTYPSAVLKADGIRDRGYVFVDGMFRGLLDRYGTTSFNLLAVEGQELSILVENQGRINFGSQILNNRKGIISSVTLGGDTLVDWQMFPLNFERLFEMQGLDNKLRFQSAPVTHSQLSPAIYTGQFVLPNVPDMPKDTYLNMQGWFKGQAFLNGFNLGRYWPVRGPQVTLYVPKTVLKPSPAQNVLVMVELDRAPCDGHSTEPCTVTFVESPILNKTATSSVTHSDTWLDKGKLSVEYSVDFEQLLP</sequence>
<gene>
    <name evidence="12" type="ORF">NP493_1263g00011</name>
</gene>
<dbReference type="EMBL" id="JAODUO010001261">
    <property type="protein sequence ID" value="KAK2167748.1"/>
    <property type="molecule type" value="Genomic_DNA"/>
</dbReference>
<name>A0AAD9K9T6_RIDPI</name>
<evidence type="ECO:0000259" key="10">
    <source>
        <dbReference type="Pfam" id="PF21317"/>
    </source>
</evidence>
<dbReference type="Gene3D" id="3.20.20.80">
    <property type="entry name" value="Glycosidases"/>
    <property type="match status" value="1"/>
</dbReference>
<dbReference type="InterPro" id="IPR048912">
    <property type="entry name" value="BetaGal1-like_ABD1"/>
</dbReference>
<dbReference type="InterPro" id="IPR017853">
    <property type="entry name" value="GH"/>
</dbReference>
<feature type="active site" description="Proton donor" evidence="6">
    <location>
        <position position="153"/>
    </location>
</feature>
<dbReference type="FunFam" id="2.60.120.260:FF:000021">
    <property type="entry name" value="Beta-galactosidase"/>
    <property type="match status" value="1"/>
</dbReference>
<dbReference type="FunFam" id="3.20.20.80:FF:000017">
    <property type="entry name" value="Beta-galactosidase"/>
    <property type="match status" value="1"/>
</dbReference>
<feature type="domain" description="Beta-galactosidase galactose-binding" evidence="11">
    <location>
        <begin position="505"/>
        <end position="566"/>
    </location>
</feature>
<dbReference type="GO" id="GO:0004565">
    <property type="term" value="F:beta-galactosidase activity"/>
    <property type="evidence" value="ECO:0007669"/>
    <property type="project" value="UniProtKB-EC"/>
</dbReference>
<evidence type="ECO:0000256" key="7">
    <source>
        <dbReference type="RuleBase" id="RU000675"/>
    </source>
</evidence>
<dbReference type="InterPro" id="IPR026283">
    <property type="entry name" value="B-gal_1-like"/>
</dbReference>
<dbReference type="GO" id="GO:0005975">
    <property type="term" value="P:carbohydrate metabolic process"/>
    <property type="evidence" value="ECO:0007669"/>
    <property type="project" value="InterPro"/>
</dbReference>
<dbReference type="InterPro" id="IPR019801">
    <property type="entry name" value="Glyco_hydro_35_CS"/>
</dbReference>